<evidence type="ECO:0000313" key="2">
    <source>
        <dbReference type="EMBL" id="EPS65494.1"/>
    </source>
</evidence>
<comment type="caution">
    <text evidence="2">The sequence shown here is derived from an EMBL/GenBank/DDBJ whole genome shotgun (WGS) entry which is preliminary data.</text>
</comment>
<keyword evidence="3" id="KW-1185">Reference proteome</keyword>
<organism evidence="2 3">
    <name type="scientific">Genlisea aurea</name>
    <dbReference type="NCBI Taxonomy" id="192259"/>
    <lineage>
        <taxon>Eukaryota</taxon>
        <taxon>Viridiplantae</taxon>
        <taxon>Streptophyta</taxon>
        <taxon>Embryophyta</taxon>
        <taxon>Tracheophyta</taxon>
        <taxon>Spermatophyta</taxon>
        <taxon>Magnoliopsida</taxon>
        <taxon>eudicotyledons</taxon>
        <taxon>Gunneridae</taxon>
        <taxon>Pentapetalae</taxon>
        <taxon>asterids</taxon>
        <taxon>lamiids</taxon>
        <taxon>Lamiales</taxon>
        <taxon>Lentibulariaceae</taxon>
        <taxon>Genlisea</taxon>
    </lineage>
</organism>
<dbReference type="EMBL" id="AUSU01004193">
    <property type="protein sequence ID" value="EPS65494.1"/>
    <property type="molecule type" value="Genomic_DNA"/>
</dbReference>
<evidence type="ECO:0000313" key="3">
    <source>
        <dbReference type="Proteomes" id="UP000015453"/>
    </source>
</evidence>
<protein>
    <recommendedName>
        <fullName evidence="4">SHSP domain-containing protein</fullName>
    </recommendedName>
</protein>
<dbReference type="Proteomes" id="UP000015453">
    <property type="component" value="Unassembled WGS sequence"/>
</dbReference>
<feature type="region of interest" description="Disordered" evidence="1">
    <location>
        <begin position="1"/>
        <end position="33"/>
    </location>
</feature>
<dbReference type="PANTHER" id="PTHR34661:SF1">
    <property type="entry name" value="INCREASED DNA METHYLATION 3"/>
    <property type="match status" value="1"/>
</dbReference>
<evidence type="ECO:0008006" key="4">
    <source>
        <dbReference type="Google" id="ProtNLM"/>
    </source>
</evidence>
<accession>S8CF05</accession>
<feature type="compositionally biased region" description="Basic and acidic residues" evidence="1">
    <location>
        <begin position="8"/>
        <end position="33"/>
    </location>
</feature>
<dbReference type="OrthoDB" id="1211981at2759"/>
<proteinExistence type="predicted"/>
<dbReference type="PANTHER" id="PTHR34661">
    <property type="entry name" value="INCREASED DNA METHYLATION 3"/>
    <property type="match status" value="1"/>
</dbReference>
<dbReference type="AlphaFoldDB" id="S8CF05"/>
<sequence>MKKLSVKRNKDIMPEMDVGGHDDSREKRRHMDSSTHLKTSLSYALPLLSIPKVEEWCSGSGIAFTGTASRVGTGPPIGVLDIGVSKSAYYFCIALPGVKMDPGEFRCGIQREGKVCVQGITSTGGKIVTKYSRVFEMKLQQQCPPGPFKILFSLPGPVDPRLFAPCFRSDGIFEGVVAKFT</sequence>
<dbReference type="InterPro" id="IPR039321">
    <property type="entry name" value="IDM2/3-like"/>
</dbReference>
<reference evidence="2 3" key="1">
    <citation type="journal article" date="2013" name="BMC Genomics">
        <title>The miniature genome of a carnivorous plant Genlisea aurea contains a low number of genes and short non-coding sequences.</title>
        <authorList>
            <person name="Leushkin E.V."/>
            <person name="Sutormin R.A."/>
            <person name="Nabieva E.R."/>
            <person name="Penin A.A."/>
            <person name="Kondrashov A.S."/>
            <person name="Logacheva M.D."/>
        </authorList>
    </citation>
    <scope>NUCLEOTIDE SEQUENCE [LARGE SCALE GENOMIC DNA]</scope>
</reference>
<gene>
    <name evidence="2" type="ORF">M569_09287</name>
</gene>
<dbReference type="GO" id="GO:0005634">
    <property type="term" value="C:nucleus"/>
    <property type="evidence" value="ECO:0007669"/>
    <property type="project" value="TreeGrafter"/>
</dbReference>
<name>S8CF05_9LAMI</name>
<evidence type="ECO:0000256" key="1">
    <source>
        <dbReference type="SAM" id="MobiDB-lite"/>
    </source>
</evidence>